<proteinExistence type="predicted"/>
<protein>
    <submittedName>
        <fullName evidence="2 4">Uncharacterized protein</fullName>
    </submittedName>
</protein>
<organism evidence="4">
    <name type="scientific">Haemonchus placei</name>
    <name type="common">Barber's pole worm</name>
    <dbReference type="NCBI Taxonomy" id="6290"/>
    <lineage>
        <taxon>Eukaryota</taxon>
        <taxon>Metazoa</taxon>
        <taxon>Ecdysozoa</taxon>
        <taxon>Nematoda</taxon>
        <taxon>Chromadorea</taxon>
        <taxon>Rhabditida</taxon>
        <taxon>Rhabditina</taxon>
        <taxon>Rhabditomorpha</taxon>
        <taxon>Strongyloidea</taxon>
        <taxon>Trichostrongylidae</taxon>
        <taxon>Haemonchus</taxon>
    </lineage>
</organism>
<evidence type="ECO:0000313" key="3">
    <source>
        <dbReference type="Proteomes" id="UP000268014"/>
    </source>
</evidence>
<feature type="region of interest" description="Disordered" evidence="1">
    <location>
        <begin position="176"/>
        <end position="204"/>
    </location>
</feature>
<keyword evidence="3" id="KW-1185">Reference proteome</keyword>
<dbReference type="Proteomes" id="UP000268014">
    <property type="component" value="Unassembled WGS sequence"/>
</dbReference>
<evidence type="ECO:0000313" key="2">
    <source>
        <dbReference type="EMBL" id="VDO75462.1"/>
    </source>
</evidence>
<dbReference type="EMBL" id="UZAF01021085">
    <property type="protein sequence ID" value="VDO75462.1"/>
    <property type="molecule type" value="Genomic_DNA"/>
</dbReference>
<sequence>MAFSHEPLSCFQGFCDLDKSKNLPHSFYIPWIGLRGWIDLSGQFCSKATQTGLILSSFRSAFFCGVWKWSYNKIMKPSVYLAIWVDAVLIETGEFLIWATLPSYCLDVKPRREVSSNIDSYGTTRTYAGSGTGPGSSAGSSQQSPILLMGDPIGDQGLGSLQVSCRPPDLKRFPGTARCSRSKNSGANRWTEAECGVVEESPQS</sequence>
<reference evidence="2 3" key="2">
    <citation type="submission" date="2018-11" db="EMBL/GenBank/DDBJ databases">
        <authorList>
            <consortium name="Pathogen Informatics"/>
        </authorList>
    </citation>
    <scope>NUCLEOTIDE SEQUENCE [LARGE SCALE GENOMIC DNA]</scope>
    <source>
        <strain evidence="2 3">MHpl1</strain>
    </source>
</reference>
<accession>A0A0N4X476</accession>
<dbReference type="AlphaFoldDB" id="A0A0N4X476"/>
<dbReference type="WBParaSite" id="HPLM_0001916801-mRNA-1">
    <property type="protein sequence ID" value="HPLM_0001916801-mRNA-1"/>
    <property type="gene ID" value="HPLM_0001916801"/>
</dbReference>
<name>A0A0N4X476_HAEPC</name>
<evidence type="ECO:0000313" key="4">
    <source>
        <dbReference type="WBParaSite" id="HPLM_0001916801-mRNA-1"/>
    </source>
</evidence>
<reference evidence="4" key="1">
    <citation type="submission" date="2017-02" db="UniProtKB">
        <authorList>
            <consortium name="WormBaseParasite"/>
        </authorList>
    </citation>
    <scope>IDENTIFICATION</scope>
</reference>
<evidence type="ECO:0000256" key="1">
    <source>
        <dbReference type="SAM" id="MobiDB-lite"/>
    </source>
</evidence>
<gene>
    <name evidence="2" type="ORF">HPLM_LOCUS19160</name>
</gene>